<evidence type="ECO:0000259" key="7">
    <source>
        <dbReference type="PROSITE" id="PS50850"/>
    </source>
</evidence>
<feature type="transmembrane region" description="Helical" evidence="6">
    <location>
        <begin position="9"/>
        <end position="27"/>
    </location>
</feature>
<comment type="caution">
    <text evidence="8">The sequence shown here is derived from an EMBL/GenBank/DDBJ whole genome shotgun (WGS) entry which is preliminary data.</text>
</comment>
<dbReference type="InterPro" id="IPR036259">
    <property type="entry name" value="MFS_trans_sf"/>
</dbReference>
<feature type="transmembrane region" description="Helical" evidence="6">
    <location>
        <begin position="394"/>
        <end position="418"/>
    </location>
</feature>
<gene>
    <name evidence="8" type="ORF">FC60_GL000919</name>
</gene>
<keyword evidence="2" id="KW-0813">Transport</keyword>
<feature type="transmembrane region" description="Helical" evidence="6">
    <location>
        <begin position="297"/>
        <end position="318"/>
    </location>
</feature>
<feature type="transmembrane region" description="Helical" evidence="6">
    <location>
        <begin position="47"/>
        <end position="70"/>
    </location>
</feature>
<keyword evidence="3 6" id="KW-0812">Transmembrane</keyword>
<dbReference type="Gene3D" id="1.20.1720.10">
    <property type="entry name" value="Multidrug resistance protein D"/>
    <property type="match status" value="1"/>
</dbReference>
<dbReference type="PANTHER" id="PTHR42718:SF9">
    <property type="entry name" value="MAJOR FACILITATOR SUPERFAMILY MULTIDRUG TRANSPORTER MFSC"/>
    <property type="match status" value="1"/>
</dbReference>
<feature type="transmembrane region" description="Helical" evidence="6">
    <location>
        <begin position="269"/>
        <end position="291"/>
    </location>
</feature>
<feature type="transmembrane region" description="Helical" evidence="6">
    <location>
        <begin position="325"/>
        <end position="345"/>
    </location>
</feature>
<evidence type="ECO:0000256" key="3">
    <source>
        <dbReference type="ARBA" id="ARBA00022692"/>
    </source>
</evidence>
<feature type="transmembrane region" description="Helical" evidence="6">
    <location>
        <begin position="351"/>
        <end position="373"/>
    </location>
</feature>
<dbReference type="PANTHER" id="PTHR42718">
    <property type="entry name" value="MAJOR FACILITATOR SUPERFAMILY MULTIDRUG TRANSPORTER MFSC"/>
    <property type="match status" value="1"/>
</dbReference>
<dbReference type="Proteomes" id="UP000051739">
    <property type="component" value="Unassembled WGS sequence"/>
</dbReference>
<dbReference type="Pfam" id="PF07690">
    <property type="entry name" value="MFS_1"/>
    <property type="match status" value="1"/>
</dbReference>
<keyword evidence="5 6" id="KW-0472">Membrane</keyword>
<dbReference type="Gene3D" id="1.20.1250.20">
    <property type="entry name" value="MFS general substrate transporter like domains"/>
    <property type="match status" value="1"/>
</dbReference>
<dbReference type="RefSeq" id="WP_056937820.1">
    <property type="nucleotide sequence ID" value="NZ_AZFN01000022.1"/>
</dbReference>
<evidence type="ECO:0000313" key="8">
    <source>
        <dbReference type="EMBL" id="KRM00969.1"/>
    </source>
</evidence>
<feature type="domain" description="Major facilitator superfamily (MFS) profile" evidence="7">
    <location>
        <begin position="12"/>
        <end position="463"/>
    </location>
</feature>
<evidence type="ECO:0000256" key="4">
    <source>
        <dbReference type="ARBA" id="ARBA00022989"/>
    </source>
</evidence>
<name>A0A0R1VCI2_9LACO</name>
<evidence type="ECO:0000313" key="9">
    <source>
        <dbReference type="Proteomes" id="UP000051739"/>
    </source>
</evidence>
<dbReference type="PROSITE" id="PS50850">
    <property type="entry name" value="MFS"/>
    <property type="match status" value="1"/>
</dbReference>
<feature type="transmembrane region" description="Helical" evidence="6">
    <location>
        <begin position="438"/>
        <end position="456"/>
    </location>
</feature>
<feature type="transmembrane region" description="Helical" evidence="6">
    <location>
        <begin position="103"/>
        <end position="121"/>
    </location>
</feature>
<feature type="transmembrane region" description="Helical" evidence="6">
    <location>
        <begin position="197"/>
        <end position="216"/>
    </location>
</feature>
<feature type="transmembrane region" description="Helical" evidence="6">
    <location>
        <begin position="133"/>
        <end position="154"/>
    </location>
</feature>
<evidence type="ECO:0000256" key="5">
    <source>
        <dbReference type="ARBA" id="ARBA00023136"/>
    </source>
</evidence>
<dbReference type="GO" id="GO:0022857">
    <property type="term" value="F:transmembrane transporter activity"/>
    <property type="evidence" value="ECO:0007669"/>
    <property type="project" value="InterPro"/>
</dbReference>
<organism evidence="8 9">
    <name type="scientific">Limosilactobacillus gastricus DSM 16045</name>
    <dbReference type="NCBI Taxonomy" id="1423749"/>
    <lineage>
        <taxon>Bacteria</taxon>
        <taxon>Bacillati</taxon>
        <taxon>Bacillota</taxon>
        <taxon>Bacilli</taxon>
        <taxon>Lactobacillales</taxon>
        <taxon>Lactobacillaceae</taxon>
        <taxon>Limosilactobacillus</taxon>
    </lineage>
</organism>
<evidence type="ECO:0000256" key="6">
    <source>
        <dbReference type="SAM" id="Phobius"/>
    </source>
</evidence>
<evidence type="ECO:0000256" key="2">
    <source>
        <dbReference type="ARBA" id="ARBA00022448"/>
    </source>
</evidence>
<dbReference type="GO" id="GO:0005886">
    <property type="term" value="C:plasma membrane"/>
    <property type="evidence" value="ECO:0007669"/>
    <property type="project" value="UniProtKB-SubCell"/>
</dbReference>
<accession>A0A0R1VCI2</accession>
<dbReference type="EMBL" id="AZFN01000022">
    <property type="protein sequence ID" value="KRM00969.1"/>
    <property type="molecule type" value="Genomic_DNA"/>
</dbReference>
<feature type="transmembrane region" description="Helical" evidence="6">
    <location>
        <begin position="166"/>
        <end position="185"/>
    </location>
</feature>
<feature type="transmembrane region" description="Helical" evidence="6">
    <location>
        <begin position="228"/>
        <end position="248"/>
    </location>
</feature>
<dbReference type="PATRIC" id="fig|1423749.3.peg.928"/>
<dbReference type="PRINTS" id="PR01036">
    <property type="entry name" value="TCRTETB"/>
</dbReference>
<keyword evidence="4 6" id="KW-1133">Transmembrane helix</keyword>
<dbReference type="InterPro" id="IPR011701">
    <property type="entry name" value="MFS"/>
</dbReference>
<comment type="subcellular location">
    <subcellularLocation>
        <location evidence="1">Cell membrane</location>
        <topology evidence="1">Multi-pass membrane protein</topology>
    </subcellularLocation>
</comment>
<sequence>MTETTNKTTYWALFSTALITFLGILNETSMNVTYQILCNEFHISLDMVQWITAGYLLIVTIVMGTTAYLIRKYAARWLHLTAGIAFIIGCLLCALAPNFPVLLVGRLIQGIATGFSTPLMFHLIFTQIPKNKLGVMSGIAGMVISFAPALGPTFGGAVATSLSWRWIFWIIIPFVILGTIIGQLTIRNHPMGNDKPFSYLGLFVLGLSLFSFVYSTAQLGSHGFNQDFWIWCLLGILFLVVFIGVNHFGKAELINLRIFKNGSISLATITYFCLQFINIGLSVIIPTYAIYVLHSSSFIAGLILLPGSFAGAFTSPFAGTLADRIGFRLPISIGSYLLIIGTWFYMGLQSLLTPLMISLVYIVIRVGFNLAFANTISNASTVVSRQETADVNSVFNMVQQFAGSISVSLSAALISIQQRSKPTSAIAFHTYLGGRQDFIMMFVLAVIIAITVWYNFHLQAKTKQ</sequence>
<keyword evidence="9" id="KW-1185">Reference proteome</keyword>
<dbReference type="AlphaFoldDB" id="A0A0R1VCI2"/>
<evidence type="ECO:0000256" key="1">
    <source>
        <dbReference type="ARBA" id="ARBA00004651"/>
    </source>
</evidence>
<proteinExistence type="predicted"/>
<dbReference type="InterPro" id="IPR020846">
    <property type="entry name" value="MFS_dom"/>
</dbReference>
<feature type="transmembrane region" description="Helical" evidence="6">
    <location>
        <begin position="77"/>
        <end position="97"/>
    </location>
</feature>
<dbReference type="SUPFAM" id="SSF103473">
    <property type="entry name" value="MFS general substrate transporter"/>
    <property type="match status" value="1"/>
</dbReference>
<reference evidence="8 9" key="1">
    <citation type="journal article" date="2015" name="Genome Announc.">
        <title>Expanding the biotechnology potential of lactobacilli through comparative genomics of 213 strains and associated genera.</title>
        <authorList>
            <person name="Sun Z."/>
            <person name="Harris H.M."/>
            <person name="McCann A."/>
            <person name="Guo C."/>
            <person name="Argimon S."/>
            <person name="Zhang W."/>
            <person name="Yang X."/>
            <person name="Jeffery I.B."/>
            <person name="Cooney J.C."/>
            <person name="Kagawa T.F."/>
            <person name="Liu W."/>
            <person name="Song Y."/>
            <person name="Salvetti E."/>
            <person name="Wrobel A."/>
            <person name="Rasinkangas P."/>
            <person name="Parkhill J."/>
            <person name="Rea M.C."/>
            <person name="O'Sullivan O."/>
            <person name="Ritari J."/>
            <person name="Douillard F.P."/>
            <person name="Paul Ross R."/>
            <person name="Yang R."/>
            <person name="Briner A.E."/>
            <person name="Felis G.E."/>
            <person name="de Vos W.M."/>
            <person name="Barrangou R."/>
            <person name="Klaenhammer T.R."/>
            <person name="Caufield P.W."/>
            <person name="Cui Y."/>
            <person name="Zhang H."/>
            <person name="O'Toole P.W."/>
        </authorList>
    </citation>
    <scope>NUCLEOTIDE SEQUENCE [LARGE SCALE GENOMIC DNA]</scope>
    <source>
        <strain evidence="8 9">DSM 16045</strain>
    </source>
</reference>
<protein>
    <submittedName>
        <fullName evidence="8">MFS family major facilitator transporter</fullName>
    </submittedName>
</protein>